<sequence length="85" mass="9412">MPQMAGMAQWIPNMRHDMGVEAACDTQENCSLEIQSCQSEQRSPPVYEPYSNLVPVVPVCCHPQSSHCRGVRVSAGLLPSKKQQQ</sequence>
<gene>
    <name evidence="1" type="ORF">ATANTOWER_007681</name>
</gene>
<evidence type="ECO:0000313" key="1">
    <source>
        <dbReference type="EMBL" id="MED6248976.1"/>
    </source>
</evidence>
<dbReference type="Proteomes" id="UP001345963">
    <property type="component" value="Unassembled WGS sequence"/>
</dbReference>
<name>A0ABU7BED9_9TELE</name>
<protein>
    <submittedName>
        <fullName evidence="1">Uncharacterized protein</fullName>
    </submittedName>
</protein>
<evidence type="ECO:0000313" key="2">
    <source>
        <dbReference type="Proteomes" id="UP001345963"/>
    </source>
</evidence>
<keyword evidence="2" id="KW-1185">Reference proteome</keyword>
<proteinExistence type="predicted"/>
<comment type="caution">
    <text evidence="1">The sequence shown here is derived from an EMBL/GenBank/DDBJ whole genome shotgun (WGS) entry which is preliminary data.</text>
</comment>
<accession>A0ABU7BED9</accession>
<reference evidence="1 2" key="1">
    <citation type="submission" date="2021-07" db="EMBL/GenBank/DDBJ databases">
        <authorList>
            <person name="Palmer J.M."/>
        </authorList>
    </citation>
    <scope>NUCLEOTIDE SEQUENCE [LARGE SCALE GENOMIC DNA]</scope>
    <source>
        <strain evidence="1 2">AT_MEX2019</strain>
        <tissue evidence="1">Muscle</tissue>
    </source>
</reference>
<organism evidence="1 2">
    <name type="scientific">Ataeniobius toweri</name>
    <dbReference type="NCBI Taxonomy" id="208326"/>
    <lineage>
        <taxon>Eukaryota</taxon>
        <taxon>Metazoa</taxon>
        <taxon>Chordata</taxon>
        <taxon>Craniata</taxon>
        <taxon>Vertebrata</taxon>
        <taxon>Euteleostomi</taxon>
        <taxon>Actinopterygii</taxon>
        <taxon>Neopterygii</taxon>
        <taxon>Teleostei</taxon>
        <taxon>Neoteleostei</taxon>
        <taxon>Acanthomorphata</taxon>
        <taxon>Ovalentaria</taxon>
        <taxon>Atherinomorphae</taxon>
        <taxon>Cyprinodontiformes</taxon>
        <taxon>Goodeidae</taxon>
        <taxon>Ataeniobius</taxon>
    </lineage>
</organism>
<dbReference type="EMBL" id="JAHUTI010051068">
    <property type="protein sequence ID" value="MED6248976.1"/>
    <property type="molecule type" value="Genomic_DNA"/>
</dbReference>